<name>A0A0F9P4V4_9ZZZZ</name>
<dbReference type="EMBL" id="LAZR01003335">
    <property type="protein sequence ID" value="KKN19437.1"/>
    <property type="molecule type" value="Genomic_DNA"/>
</dbReference>
<comment type="caution">
    <text evidence="1">The sequence shown here is derived from an EMBL/GenBank/DDBJ whole genome shotgun (WGS) entry which is preliminary data.</text>
</comment>
<dbReference type="AlphaFoldDB" id="A0A0F9P4V4"/>
<gene>
    <name evidence="1" type="ORF">LCGC14_0945670</name>
</gene>
<protein>
    <submittedName>
        <fullName evidence="1">Uncharacterized protein</fullName>
    </submittedName>
</protein>
<accession>A0A0F9P4V4</accession>
<sequence length="131" mass="15237">MPQPLPSAVQSYLNNASLEELTATMHQLYRRMCVLESPQAEIEQFCSSRRWTWSWFPHPGIPGAVFLCIRYKNKYREFLGYNRQLGTACNLAAIRALHYFKGQSRYAYHQHKRAYQAVALEVPTLILVISK</sequence>
<organism evidence="1">
    <name type="scientific">marine sediment metagenome</name>
    <dbReference type="NCBI Taxonomy" id="412755"/>
    <lineage>
        <taxon>unclassified sequences</taxon>
        <taxon>metagenomes</taxon>
        <taxon>ecological metagenomes</taxon>
    </lineage>
</organism>
<reference evidence="1" key="1">
    <citation type="journal article" date="2015" name="Nature">
        <title>Complex archaea that bridge the gap between prokaryotes and eukaryotes.</title>
        <authorList>
            <person name="Spang A."/>
            <person name="Saw J.H."/>
            <person name="Jorgensen S.L."/>
            <person name="Zaremba-Niedzwiedzka K."/>
            <person name="Martijn J."/>
            <person name="Lind A.E."/>
            <person name="van Eijk R."/>
            <person name="Schleper C."/>
            <person name="Guy L."/>
            <person name="Ettema T.J."/>
        </authorList>
    </citation>
    <scope>NUCLEOTIDE SEQUENCE</scope>
</reference>
<proteinExistence type="predicted"/>
<evidence type="ECO:0000313" key="1">
    <source>
        <dbReference type="EMBL" id="KKN19437.1"/>
    </source>
</evidence>